<organism evidence="2">
    <name type="scientific">Oikopleura dioica</name>
    <name type="common">Tunicate</name>
    <dbReference type="NCBI Taxonomy" id="34765"/>
    <lineage>
        <taxon>Eukaryota</taxon>
        <taxon>Metazoa</taxon>
        <taxon>Chordata</taxon>
        <taxon>Tunicata</taxon>
        <taxon>Appendicularia</taxon>
        <taxon>Copelata</taxon>
        <taxon>Oikopleuridae</taxon>
        <taxon>Oikopleura</taxon>
    </lineage>
</organism>
<protein>
    <submittedName>
        <fullName evidence="2">Uncharacterized protein</fullName>
    </submittedName>
</protein>
<evidence type="ECO:0000313" key="2">
    <source>
        <dbReference type="EMBL" id="CBY43071.1"/>
    </source>
</evidence>
<dbReference type="AlphaFoldDB" id="E4Z5U3"/>
<evidence type="ECO:0000256" key="1">
    <source>
        <dbReference type="SAM" id="MobiDB-lite"/>
    </source>
</evidence>
<name>E4Z5U3_OIKDI</name>
<reference evidence="2" key="1">
    <citation type="journal article" date="2010" name="Science">
        <title>Plasticity of animal genome architecture unmasked by rapid evolution of a pelagic tunicate.</title>
        <authorList>
            <person name="Denoeud F."/>
            <person name="Henriet S."/>
            <person name="Mungpakdee S."/>
            <person name="Aury J.M."/>
            <person name="Da Silva C."/>
            <person name="Brinkmann H."/>
            <person name="Mikhaleva J."/>
            <person name="Olsen L.C."/>
            <person name="Jubin C."/>
            <person name="Canestro C."/>
            <person name="Bouquet J.M."/>
            <person name="Danks G."/>
            <person name="Poulain J."/>
            <person name="Campsteijn C."/>
            <person name="Adamski M."/>
            <person name="Cross I."/>
            <person name="Yadetie F."/>
            <person name="Muffato M."/>
            <person name="Louis A."/>
            <person name="Butcher S."/>
            <person name="Tsagkogeorga G."/>
            <person name="Konrad A."/>
            <person name="Singh S."/>
            <person name="Jensen M.F."/>
            <person name="Cong E.H."/>
            <person name="Eikeseth-Otteraa H."/>
            <person name="Noel B."/>
            <person name="Anthouard V."/>
            <person name="Porcel B.M."/>
            <person name="Kachouri-Lafond R."/>
            <person name="Nishino A."/>
            <person name="Ugolini M."/>
            <person name="Chourrout P."/>
            <person name="Nishida H."/>
            <person name="Aasland R."/>
            <person name="Huzurbazar S."/>
            <person name="Westhof E."/>
            <person name="Delsuc F."/>
            <person name="Lehrach H."/>
            <person name="Reinhardt R."/>
            <person name="Weissenbach J."/>
            <person name="Roy S.W."/>
            <person name="Artiguenave F."/>
            <person name="Postlethwait J.H."/>
            <person name="Manak J.R."/>
            <person name="Thompson E.M."/>
            <person name="Jaillon O."/>
            <person name="Du Pasquier L."/>
            <person name="Boudinot P."/>
            <person name="Liberles D.A."/>
            <person name="Volff J.N."/>
            <person name="Philippe H."/>
            <person name="Lenhard B."/>
            <person name="Roest Crollius H."/>
            <person name="Wincker P."/>
            <person name="Chourrout D."/>
        </authorList>
    </citation>
    <scope>NUCLEOTIDE SEQUENCE [LARGE SCALE GENOMIC DNA]</scope>
</reference>
<feature type="compositionally biased region" description="Basic and acidic residues" evidence="1">
    <location>
        <begin position="97"/>
        <end position="106"/>
    </location>
</feature>
<feature type="region of interest" description="Disordered" evidence="1">
    <location>
        <begin position="96"/>
        <end position="135"/>
    </location>
</feature>
<dbReference type="EMBL" id="FN657810">
    <property type="protein sequence ID" value="CBY43071.1"/>
    <property type="molecule type" value="Genomic_DNA"/>
</dbReference>
<dbReference type="Proteomes" id="UP000011014">
    <property type="component" value="Unassembled WGS sequence"/>
</dbReference>
<sequence length="190" mass="21413">MTTTSIEKGKEFEEEDSKEDVLLQKKESFIERRLSKKRKSTRKSKSSKQMDLIIDISKNEIEVCETKIAHEEIKQETGASKQSEIQKIKHNRVLFIKNDEKNDETSRKRKISASKAGSKKLPSTPEGISSSPQLQLSKLLSENSSESFKSLKTSSIVETNRMEKSKLAISSSLSLEISELDASKDLSSDD</sequence>
<accession>E4Z5U3</accession>
<gene>
    <name evidence="2" type="ORF">GSOID_T00027634001</name>
</gene>
<feature type="non-terminal residue" evidence="2">
    <location>
        <position position="190"/>
    </location>
</feature>
<proteinExistence type="predicted"/>